<reference evidence="2" key="1">
    <citation type="journal article" date="2021" name="PeerJ">
        <title>Extensive microbial diversity within the chicken gut microbiome revealed by metagenomics and culture.</title>
        <authorList>
            <person name="Gilroy R."/>
            <person name="Ravi A."/>
            <person name="Getino M."/>
            <person name="Pursley I."/>
            <person name="Horton D.L."/>
            <person name="Alikhan N.F."/>
            <person name="Baker D."/>
            <person name="Gharbi K."/>
            <person name="Hall N."/>
            <person name="Watson M."/>
            <person name="Adriaenssens E.M."/>
            <person name="Foster-Nyarko E."/>
            <person name="Jarju S."/>
            <person name="Secka A."/>
            <person name="Antonio M."/>
            <person name="Oren A."/>
            <person name="Chaudhuri R.R."/>
            <person name="La Ragione R."/>
            <person name="Hildebrand F."/>
            <person name="Pallen M.J."/>
        </authorList>
    </citation>
    <scope>NUCLEOTIDE SEQUENCE</scope>
    <source>
        <strain evidence="2">CHK32-1732</strain>
    </source>
</reference>
<sequence>MTRSRTRRGMRRGRTAAAVATVIGTAAALVACGSDAPAELVDVRWQITRIEDAPAEESGTAVANGLSQTDQTRSWIALGGNTSFTGAIGCMALSGSIEWMEDEKVHFEDLKARDASEEDGTDCMPNDEALADRLIEVLDDAELTWSTPSDEEMRLTRKDDKVADWQTKRFVEFIATY</sequence>
<evidence type="ECO:0000256" key="1">
    <source>
        <dbReference type="SAM" id="SignalP"/>
    </source>
</evidence>
<comment type="caution">
    <text evidence="2">The sequence shown here is derived from an EMBL/GenBank/DDBJ whole genome shotgun (WGS) entry which is preliminary data.</text>
</comment>
<feature type="signal peptide" evidence="1">
    <location>
        <begin position="1"/>
        <end position="31"/>
    </location>
</feature>
<dbReference type="AlphaFoldDB" id="A0A9D1UKE4"/>
<evidence type="ECO:0000313" key="3">
    <source>
        <dbReference type="Proteomes" id="UP000824190"/>
    </source>
</evidence>
<feature type="chain" id="PRO_5038756177" evidence="1">
    <location>
        <begin position="32"/>
        <end position="177"/>
    </location>
</feature>
<gene>
    <name evidence="2" type="ORF">H9870_03135</name>
</gene>
<accession>A0A9D1UKE4</accession>
<evidence type="ECO:0000313" key="2">
    <source>
        <dbReference type="EMBL" id="HIW90643.1"/>
    </source>
</evidence>
<keyword evidence="1" id="KW-0732">Signal</keyword>
<dbReference type="Proteomes" id="UP000824190">
    <property type="component" value="Unassembled WGS sequence"/>
</dbReference>
<dbReference type="EMBL" id="DXGC01000029">
    <property type="protein sequence ID" value="HIW90643.1"/>
    <property type="molecule type" value="Genomic_DNA"/>
</dbReference>
<organism evidence="2 3">
    <name type="scientific">Candidatus Corynebacterium avicola</name>
    <dbReference type="NCBI Taxonomy" id="2838527"/>
    <lineage>
        <taxon>Bacteria</taxon>
        <taxon>Bacillati</taxon>
        <taxon>Actinomycetota</taxon>
        <taxon>Actinomycetes</taxon>
        <taxon>Mycobacteriales</taxon>
        <taxon>Corynebacteriaceae</taxon>
        <taxon>Corynebacterium</taxon>
    </lineage>
</organism>
<name>A0A9D1UKE4_9CORY</name>
<proteinExistence type="predicted"/>
<reference evidence="2" key="2">
    <citation type="submission" date="2021-04" db="EMBL/GenBank/DDBJ databases">
        <authorList>
            <person name="Gilroy R."/>
        </authorList>
    </citation>
    <scope>NUCLEOTIDE SEQUENCE</scope>
    <source>
        <strain evidence="2">CHK32-1732</strain>
    </source>
</reference>
<protein>
    <submittedName>
        <fullName evidence="2">Uncharacterized protein</fullName>
    </submittedName>
</protein>
<dbReference type="PROSITE" id="PS51257">
    <property type="entry name" value="PROKAR_LIPOPROTEIN"/>
    <property type="match status" value="1"/>
</dbReference>